<dbReference type="RefSeq" id="WP_167149418.1">
    <property type="nucleotide sequence ID" value="NZ_JAAMOX010000001.1"/>
</dbReference>
<evidence type="ECO:0000313" key="9">
    <source>
        <dbReference type="Proteomes" id="UP000541033"/>
    </source>
</evidence>
<dbReference type="GO" id="GO:0006535">
    <property type="term" value="P:cysteine biosynthetic process from serine"/>
    <property type="evidence" value="ECO:0007669"/>
    <property type="project" value="TreeGrafter"/>
</dbReference>
<dbReference type="GO" id="GO:0071269">
    <property type="term" value="P:L-homocysteine biosynthetic process"/>
    <property type="evidence" value="ECO:0007669"/>
    <property type="project" value="TreeGrafter"/>
</dbReference>
<dbReference type="InterPro" id="IPR006235">
    <property type="entry name" value="OAc-hSer/O-AcSer_sulfhydrylase"/>
</dbReference>
<dbReference type="EMBL" id="JAAMOX010000001">
    <property type="protein sequence ID" value="NIH53639.1"/>
    <property type="molecule type" value="Genomic_DNA"/>
</dbReference>
<reference evidence="8 9" key="1">
    <citation type="submission" date="2020-02" db="EMBL/GenBank/DDBJ databases">
        <title>Sequencing the genomes of 1000 actinobacteria strains.</title>
        <authorList>
            <person name="Klenk H.-P."/>
        </authorList>
    </citation>
    <scope>NUCLEOTIDE SEQUENCE [LARGE SCALE GENOMIC DNA]</scope>
    <source>
        <strain evidence="8 9">DSM 27960</strain>
    </source>
</reference>
<dbReference type="EC" id="2.5.1.49" evidence="8"/>
<dbReference type="SUPFAM" id="SSF53383">
    <property type="entry name" value="PLP-dependent transferases"/>
    <property type="match status" value="1"/>
</dbReference>
<dbReference type="GO" id="GO:0030170">
    <property type="term" value="F:pyridoxal phosphate binding"/>
    <property type="evidence" value="ECO:0007669"/>
    <property type="project" value="InterPro"/>
</dbReference>
<keyword evidence="4 5" id="KW-0663">Pyridoxal phosphate</keyword>
<dbReference type="PANTHER" id="PTHR43797:SF2">
    <property type="entry name" value="HOMOCYSTEINE_CYSTEINE SYNTHASE"/>
    <property type="match status" value="1"/>
</dbReference>
<dbReference type="InterPro" id="IPR015421">
    <property type="entry name" value="PyrdxlP-dep_Trfase_major"/>
</dbReference>
<dbReference type="NCBIfam" id="TIGR01326">
    <property type="entry name" value="OAH_OAS_sulfhy"/>
    <property type="match status" value="1"/>
</dbReference>
<dbReference type="AlphaFoldDB" id="A0A7X5R0V4"/>
<dbReference type="GO" id="GO:0019346">
    <property type="term" value="P:transsulfuration"/>
    <property type="evidence" value="ECO:0007669"/>
    <property type="project" value="InterPro"/>
</dbReference>
<dbReference type="Gene3D" id="3.90.1150.10">
    <property type="entry name" value="Aspartate Aminotransferase, domain 1"/>
    <property type="match status" value="1"/>
</dbReference>
<dbReference type="CDD" id="cd00614">
    <property type="entry name" value="CGS_like"/>
    <property type="match status" value="1"/>
</dbReference>
<dbReference type="InterPro" id="IPR015424">
    <property type="entry name" value="PyrdxlP-dep_Trfase"/>
</dbReference>
<feature type="modified residue" description="N6-(pyridoxal phosphate)lysine" evidence="5">
    <location>
        <position position="211"/>
    </location>
</feature>
<dbReference type="Gene3D" id="3.40.640.10">
    <property type="entry name" value="Type I PLP-dependent aspartate aminotransferase-like (Major domain)"/>
    <property type="match status" value="1"/>
</dbReference>
<evidence type="ECO:0000256" key="1">
    <source>
        <dbReference type="ARBA" id="ARBA00001933"/>
    </source>
</evidence>
<evidence type="ECO:0000256" key="6">
    <source>
        <dbReference type="RuleBase" id="RU362118"/>
    </source>
</evidence>
<comment type="cofactor">
    <cofactor evidence="1 6">
        <name>pyridoxal 5'-phosphate</name>
        <dbReference type="ChEBI" id="CHEBI:597326"/>
    </cofactor>
</comment>
<dbReference type="Proteomes" id="UP000541033">
    <property type="component" value="Unassembled WGS sequence"/>
</dbReference>
<dbReference type="NCBIfam" id="NF005872">
    <property type="entry name" value="PRK07812.1"/>
    <property type="match status" value="1"/>
</dbReference>
<dbReference type="Pfam" id="PF01053">
    <property type="entry name" value="Cys_Met_Meta_PP"/>
    <property type="match status" value="1"/>
</dbReference>
<evidence type="ECO:0000256" key="5">
    <source>
        <dbReference type="PIRSR" id="PIRSR001434-2"/>
    </source>
</evidence>
<gene>
    <name evidence="8" type="ORF">FHX76_001507</name>
</gene>
<protein>
    <submittedName>
        <fullName evidence="8">O-acetylhomoserine (Thiol)-lyase</fullName>
        <ecNumber evidence="8">2.5.1.49</ecNumber>
    </submittedName>
</protein>
<dbReference type="InterPro" id="IPR015422">
    <property type="entry name" value="PyrdxlP-dep_Trfase_small"/>
</dbReference>
<dbReference type="GO" id="GO:0003961">
    <property type="term" value="F:O-acetylhomoserine aminocarboxypropyltransferase activity"/>
    <property type="evidence" value="ECO:0007669"/>
    <property type="project" value="UniProtKB-EC"/>
</dbReference>
<dbReference type="InterPro" id="IPR000277">
    <property type="entry name" value="Cys/Met-Metab_PyrdxlP-dep_enz"/>
</dbReference>
<feature type="region of interest" description="Disordered" evidence="7">
    <location>
        <begin position="1"/>
        <end position="27"/>
    </location>
</feature>
<dbReference type="GO" id="GO:0004124">
    <property type="term" value="F:cysteine synthase activity"/>
    <property type="evidence" value="ECO:0007669"/>
    <property type="project" value="TreeGrafter"/>
</dbReference>
<evidence type="ECO:0000256" key="4">
    <source>
        <dbReference type="ARBA" id="ARBA00022898"/>
    </source>
</evidence>
<comment type="similarity">
    <text evidence="2 6">Belongs to the trans-sulfuration enzymes family.</text>
</comment>
<dbReference type="GO" id="GO:0016829">
    <property type="term" value="F:lyase activity"/>
    <property type="evidence" value="ECO:0007669"/>
    <property type="project" value="UniProtKB-KW"/>
</dbReference>
<evidence type="ECO:0000256" key="7">
    <source>
        <dbReference type="SAM" id="MobiDB-lite"/>
    </source>
</evidence>
<organism evidence="8 9">
    <name type="scientific">Lysinibacter cavernae</name>
    <dbReference type="NCBI Taxonomy" id="1640652"/>
    <lineage>
        <taxon>Bacteria</taxon>
        <taxon>Bacillati</taxon>
        <taxon>Actinomycetota</taxon>
        <taxon>Actinomycetes</taxon>
        <taxon>Micrococcales</taxon>
        <taxon>Microbacteriaceae</taxon>
        <taxon>Lysinibacter</taxon>
    </lineage>
</organism>
<keyword evidence="3 8" id="KW-0808">Transferase</keyword>
<comment type="caution">
    <text evidence="8">The sequence shown here is derived from an EMBL/GenBank/DDBJ whole genome shotgun (WGS) entry which is preliminary data.</text>
</comment>
<sequence>MTDSASWKFETKQVHSGAQPDPTTNARATPIYQTTSYVFNNSDHAKSLFALAEFGNIYTRIQNPTQDVVEQRVAALEGGTGALLVASGQAAETYAVLNIAQAGDHIVSSSSIYGGTYNLFKYTLARLGIETTFVEDQDDAEEWRRAVRPNTKLFFAETIGNPKINILDIEKVAGVAHDAGVPLIVDNTIATPYLIRPFEFGADIVVHSATKFLGGHGTTIGGVIVDGGTFEWSKNVEKFPGLTEPDPSYHGVSYTGALGDSIAYIIKARVQLLRDLGAAIAPTSAWQLIQGIETLSLRIERHVQNTQEVAEWLDNHPDVASVNYSGLPSSPWYASANKYAPKGVGAVLSFELKGGVDAGRALVDNLELFSHLANIGDVRSLVIHPASTTHSQLTPEQQLTAGVTPGLVRLSVGIENVADLRADLEKGFAAARSVVAEARAQA</sequence>
<evidence type="ECO:0000256" key="2">
    <source>
        <dbReference type="ARBA" id="ARBA00009077"/>
    </source>
</evidence>
<proteinExistence type="inferred from homology"/>
<keyword evidence="9" id="KW-1185">Reference proteome</keyword>
<dbReference type="FunFam" id="3.40.640.10:FF:000035">
    <property type="entry name" value="O-succinylhomoserine sulfhydrylase"/>
    <property type="match status" value="1"/>
</dbReference>
<dbReference type="PIRSF" id="PIRSF001434">
    <property type="entry name" value="CGS"/>
    <property type="match status" value="1"/>
</dbReference>
<evidence type="ECO:0000313" key="8">
    <source>
        <dbReference type="EMBL" id="NIH53639.1"/>
    </source>
</evidence>
<name>A0A7X5R0V4_9MICO</name>
<dbReference type="GO" id="GO:0005737">
    <property type="term" value="C:cytoplasm"/>
    <property type="evidence" value="ECO:0007669"/>
    <property type="project" value="TreeGrafter"/>
</dbReference>
<dbReference type="InterPro" id="IPR054542">
    <property type="entry name" value="Cys_met_metab_PP"/>
</dbReference>
<dbReference type="PANTHER" id="PTHR43797">
    <property type="entry name" value="HOMOCYSTEINE/CYSTEINE SYNTHASE"/>
    <property type="match status" value="1"/>
</dbReference>
<accession>A0A7X5R0V4</accession>
<keyword evidence="8" id="KW-0456">Lyase</keyword>
<evidence type="ECO:0000256" key="3">
    <source>
        <dbReference type="ARBA" id="ARBA00022679"/>
    </source>
</evidence>
<dbReference type="PROSITE" id="PS00868">
    <property type="entry name" value="CYS_MET_METAB_PP"/>
    <property type="match status" value="1"/>
</dbReference>